<keyword evidence="6" id="KW-1185">Reference proteome</keyword>
<evidence type="ECO:0000313" key="5">
    <source>
        <dbReference type="EMBL" id="GMN47075.1"/>
    </source>
</evidence>
<dbReference type="PANTHER" id="PTHR22792">
    <property type="entry name" value="LUPUS LA PROTEIN-RELATED"/>
    <property type="match status" value="1"/>
</dbReference>
<dbReference type="SMART" id="SM00715">
    <property type="entry name" value="LA"/>
    <property type="match status" value="1"/>
</dbReference>
<dbReference type="PROSITE" id="PS50961">
    <property type="entry name" value="HTH_LA"/>
    <property type="match status" value="1"/>
</dbReference>
<feature type="compositionally biased region" description="Low complexity" evidence="3">
    <location>
        <begin position="67"/>
        <end position="78"/>
    </location>
</feature>
<feature type="region of interest" description="Disordered" evidence="3">
    <location>
        <begin position="394"/>
        <end position="437"/>
    </location>
</feature>
<proteinExistence type="predicted"/>
<feature type="compositionally biased region" description="Low complexity" evidence="3">
    <location>
        <begin position="29"/>
        <end position="44"/>
    </location>
</feature>
<dbReference type="GO" id="GO:0003723">
    <property type="term" value="F:RNA binding"/>
    <property type="evidence" value="ECO:0007669"/>
    <property type="project" value="UniProtKB-UniRule"/>
</dbReference>
<name>A0AA88A7G0_FICCA</name>
<evidence type="ECO:0000256" key="1">
    <source>
        <dbReference type="ARBA" id="ARBA00022884"/>
    </source>
</evidence>
<feature type="compositionally biased region" description="Polar residues" evidence="3">
    <location>
        <begin position="96"/>
        <end position="127"/>
    </location>
</feature>
<accession>A0AA88A7G0</accession>
<dbReference type="Proteomes" id="UP001187192">
    <property type="component" value="Unassembled WGS sequence"/>
</dbReference>
<keyword evidence="1 2" id="KW-0694">RNA-binding</keyword>
<feature type="domain" description="HTH La-type RNA-binding" evidence="4">
    <location>
        <begin position="298"/>
        <end position="387"/>
    </location>
</feature>
<organism evidence="5 6">
    <name type="scientific">Ficus carica</name>
    <name type="common">Common fig</name>
    <dbReference type="NCBI Taxonomy" id="3494"/>
    <lineage>
        <taxon>Eukaryota</taxon>
        <taxon>Viridiplantae</taxon>
        <taxon>Streptophyta</taxon>
        <taxon>Embryophyta</taxon>
        <taxon>Tracheophyta</taxon>
        <taxon>Spermatophyta</taxon>
        <taxon>Magnoliopsida</taxon>
        <taxon>eudicotyledons</taxon>
        <taxon>Gunneridae</taxon>
        <taxon>Pentapetalae</taxon>
        <taxon>rosids</taxon>
        <taxon>fabids</taxon>
        <taxon>Rosales</taxon>
        <taxon>Moraceae</taxon>
        <taxon>Ficeae</taxon>
        <taxon>Ficus</taxon>
    </lineage>
</organism>
<feature type="compositionally biased region" description="Pro residues" evidence="3">
    <location>
        <begin position="79"/>
        <end position="90"/>
    </location>
</feature>
<dbReference type="InterPro" id="IPR045180">
    <property type="entry name" value="La_dom_prot"/>
</dbReference>
<dbReference type="EMBL" id="BTGU01000024">
    <property type="protein sequence ID" value="GMN47075.1"/>
    <property type="molecule type" value="Genomic_DNA"/>
</dbReference>
<evidence type="ECO:0000256" key="2">
    <source>
        <dbReference type="PROSITE-ProRule" id="PRU00332"/>
    </source>
</evidence>
<dbReference type="Gene3D" id="1.10.10.10">
    <property type="entry name" value="Winged helix-like DNA-binding domain superfamily/Winged helix DNA-binding domain"/>
    <property type="match status" value="1"/>
</dbReference>
<feature type="region of interest" description="Disordered" evidence="3">
    <location>
        <begin position="1"/>
        <end position="134"/>
    </location>
</feature>
<feature type="compositionally biased region" description="Polar residues" evidence="3">
    <location>
        <begin position="394"/>
        <end position="408"/>
    </location>
</feature>
<dbReference type="InterPro" id="IPR036390">
    <property type="entry name" value="WH_DNA-bd_sf"/>
</dbReference>
<gene>
    <name evidence="5" type="ORF">TIFTF001_016251</name>
</gene>
<sequence>MVVAENEAGGDDGRDLSGGGGGPKSPWKTPVAAPDATAAAEATPVMGADAWPALADAQRPKSNPEVAKSPPLAATAASAPPPNPEAPPTPSVQGPVGQQKTFGSGNGNQYRHPSSRYQRSGSKRSPNSPAPFPVHVPLHQPPSMPHVIPTMVPQQHMLVPGYAYQPYPGPVPNVEPHFGKSGSETPVQNFVPPARGFNLGARRPNAQEPASQWNPYWHPQQGYSPRDNSPMQQGVGPRPFVRPPFVGPSQGPGFMAGPSFSGPAPVCYLPVAPPGALRGAPSYFIQYPPVSPGPPVVPPETPNLRASIVKQIDYYFSDENLQNDRYLISLMDGQGWTPISKIADFKRVKKMSTDIPFILDALQASNTVEVQGDKIRRRDEWAKWLPASADSTSILKPETLQRQHSQKSAFHGDYGHDNNKKDTSKENVDLSRNDKKMEHLPLSNIERESNSALINKVSPVFTGEHGDSIGNLNSESNSKYSDHATKYSTGTDYSRGTGSRQISSDVAAKNIDDLCNDFASTFMLDEELEFEHKTMKKDDLSSVRSIGLFEKGPLSQIAY</sequence>
<feature type="compositionally biased region" description="Basic and acidic residues" evidence="3">
    <location>
        <begin position="413"/>
        <end position="437"/>
    </location>
</feature>
<dbReference type="CDD" id="cd07323">
    <property type="entry name" value="LAM"/>
    <property type="match status" value="1"/>
</dbReference>
<reference evidence="5" key="1">
    <citation type="submission" date="2023-07" db="EMBL/GenBank/DDBJ databases">
        <title>draft genome sequence of fig (Ficus carica).</title>
        <authorList>
            <person name="Takahashi T."/>
            <person name="Nishimura K."/>
        </authorList>
    </citation>
    <scope>NUCLEOTIDE SEQUENCE</scope>
</reference>
<dbReference type="Pfam" id="PF05383">
    <property type="entry name" value="La"/>
    <property type="match status" value="1"/>
</dbReference>
<protein>
    <recommendedName>
        <fullName evidence="4">HTH La-type RNA-binding domain-containing protein</fullName>
    </recommendedName>
</protein>
<comment type="caution">
    <text evidence="5">The sequence shown here is derived from an EMBL/GenBank/DDBJ whole genome shotgun (WGS) entry which is preliminary data.</text>
</comment>
<evidence type="ECO:0000256" key="3">
    <source>
        <dbReference type="SAM" id="MobiDB-lite"/>
    </source>
</evidence>
<dbReference type="InterPro" id="IPR006630">
    <property type="entry name" value="La_HTH"/>
</dbReference>
<dbReference type="PANTHER" id="PTHR22792:SF101">
    <property type="entry name" value="LA-RELATED PROTEIN 1A"/>
    <property type="match status" value="1"/>
</dbReference>
<dbReference type="AlphaFoldDB" id="A0AA88A7G0"/>
<dbReference type="SUPFAM" id="SSF46785">
    <property type="entry name" value="Winged helix' DNA-binding domain"/>
    <property type="match status" value="1"/>
</dbReference>
<dbReference type="InterPro" id="IPR036388">
    <property type="entry name" value="WH-like_DNA-bd_sf"/>
</dbReference>
<evidence type="ECO:0000259" key="4">
    <source>
        <dbReference type="PROSITE" id="PS50961"/>
    </source>
</evidence>
<evidence type="ECO:0000313" key="6">
    <source>
        <dbReference type="Proteomes" id="UP001187192"/>
    </source>
</evidence>